<dbReference type="PROSITE" id="PS51257">
    <property type="entry name" value="PROKAR_LIPOPROTEIN"/>
    <property type="match status" value="1"/>
</dbReference>
<dbReference type="AlphaFoldDB" id="A0A212IWG9"/>
<sequence>MRHFVSGNNGRLLAGLLLFGLILSLSGCASLAERTGAPPPAPRTPGAIATNNWSYVRADGSHVRQNGQWLHIPAAEAGELLLWIEHAEASCR</sequence>
<organism evidence="1">
    <name type="scientific">uncultured Desulfovibrio sp</name>
    <dbReference type="NCBI Taxonomy" id="167968"/>
    <lineage>
        <taxon>Bacteria</taxon>
        <taxon>Pseudomonadati</taxon>
        <taxon>Thermodesulfobacteriota</taxon>
        <taxon>Desulfovibrionia</taxon>
        <taxon>Desulfovibrionales</taxon>
        <taxon>Desulfovibrionaceae</taxon>
        <taxon>Desulfovibrio</taxon>
        <taxon>environmental samples</taxon>
    </lineage>
</organism>
<name>A0A212IWG9_9BACT</name>
<protein>
    <recommendedName>
        <fullName evidence="2">Lipoprotein</fullName>
    </recommendedName>
</protein>
<evidence type="ECO:0008006" key="2">
    <source>
        <dbReference type="Google" id="ProtNLM"/>
    </source>
</evidence>
<evidence type="ECO:0000313" key="1">
    <source>
        <dbReference type="EMBL" id="SBV91546.1"/>
    </source>
</evidence>
<accession>A0A212IWG9</accession>
<gene>
    <name evidence="1" type="ORF">KM92DES2_10148</name>
</gene>
<proteinExistence type="predicted"/>
<dbReference type="EMBL" id="FLUP01000001">
    <property type="protein sequence ID" value="SBV91546.1"/>
    <property type="molecule type" value="Genomic_DNA"/>
</dbReference>
<reference evidence="1" key="1">
    <citation type="submission" date="2016-04" db="EMBL/GenBank/DDBJ databases">
        <authorList>
            <person name="Evans L.H."/>
            <person name="Alamgir A."/>
            <person name="Owens N."/>
            <person name="Weber N.D."/>
            <person name="Virtaneva K."/>
            <person name="Barbian K."/>
            <person name="Babar A."/>
            <person name="Rosenke K."/>
        </authorList>
    </citation>
    <scope>NUCLEOTIDE SEQUENCE</scope>
    <source>
        <strain evidence="1">92-2</strain>
    </source>
</reference>